<organism evidence="1">
    <name type="scientific">marine metagenome</name>
    <dbReference type="NCBI Taxonomy" id="408172"/>
    <lineage>
        <taxon>unclassified sequences</taxon>
        <taxon>metagenomes</taxon>
        <taxon>ecological metagenomes</taxon>
    </lineage>
</organism>
<reference evidence="1" key="1">
    <citation type="submission" date="2018-05" db="EMBL/GenBank/DDBJ databases">
        <authorList>
            <person name="Lanie J.A."/>
            <person name="Ng W.-L."/>
            <person name="Kazmierczak K.M."/>
            <person name="Andrzejewski T.M."/>
            <person name="Davidsen T.M."/>
            <person name="Wayne K.J."/>
            <person name="Tettelin H."/>
            <person name="Glass J.I."/>
            <person name="Rusch D."/>
            <person name="Podicherti R."/>
            <person name="Tsui H.-C.T."/>
            <person name="Winkler M.E."/>
        </authorList>
    </citation>
    <scope>NUCLEOTIDE SEQUENCE</scope>
</reference>
<protein>
    <submittedName>
        <fullName evidence="1">Uncharacterized protein</fullName>
    </submittedName>
</protein>
<dbReference type="EMBL" id="UINC01142074">
    <property type="protein sequence ID" value="SVD30188.1"/>
    <property type="molecule type" value="Genomic_DNA"/>
</dbReference>
<gene>
    <name evidence="1" type="ORF">METZ01_LOCUS383042</name>
</gene>
<accession>A0A382U915</accession>
<dbReference type="AlphaFoldDB" id="A0A382U915"/>
<feature type="non-terminal residue" evidence="1">
    <location>
        <position position="33"/>
    </location>
</feature>
<feature type="non-terminal residue" evidence="1">
    <location>
        <position position="1"/>
    </location>
</feature>
<evidence type="ECO:0000313" key="1">
    <source>
        <dbReference type="EMBL" id="SVD30188.1"/>
    </source>
</evidence>
<sequence>VTEGPLSARVQREQEAFNEGLQRDGYMRIFEHT</sequence>
<proteinExistence type="predicted"/>
<name>A0A382U915_9ZZZZ</name>